<keyword evidence="2" id="KW-1185">Reference proteome</keyword>
<proteinExistence type="predicted"/>
<dbReference type="EMBL" id="JAOPHQ010000033">
    <property type="protein sequence ID" value="KAK0156097.1"/>
    <property type="molecule type" value="Genomic_DNA"/>
</dbReference>
<evidence type="ECO:0000313" key="2">
    <source>
        <dbReference type="Proteomes" id="UP001174136"/>
    </source>
</evidence>
<reference evidence="1" key="1">
    <citation type="journal article" date="2023" name="Front. Mar. Sci.">
        <title>A new Merluccius polli reference genome to investigate the effects of global change in West African waters.</title>
        <authorList>
            <person name="Mateo J.L."/>
            <person name="Blanco-Fernandez C."/>
            <person name="Garcia-Vazquez E."/>
            <person name="Machado-Schiaffino G."/>
        </authorList>
    </citation>
    <scope>NUCLEOTIDE SEQUENCE</scope>
    <source>
        <strain evidence="1">C29</strain>
        <tissue evidence="1">Fin</tissue>
    </source>
</reference>
<dbReference type="AlphaFoldDB" id="A0AA47PDT4"/>
<protein>
    <submittedName>
        <fullName evidence="1">Uncharacterized protein</fullName>
    </submittedName>
</protein>
<sequence length="122" mass="14140">MDPPGLGKENHLGSDVLQACKIQVHGTEERTVDCTNAAFTKATNQELKTWLQQWTNQGRQGKFKAWIHQHVVLPWILWLVYEFPLSTVEDFERRTSHHLHRWLGLPQSLSSNTLYGNNNEHP</sequence>
<organism evidence="1 2">
    <name type="scientific">Merluccius polli</name>
    <name type="common">Benguela hake</name>
    <name type="synonym">Merluccius cadenati</name>
    <dbReference type="NCBI Taxonomy" id="89951"/>
    <lineage>
        <taxon>Eukaryota</taxon>
        <taxon>Metazoa</taxon>
        <taxon>Chordata</taxon>
        <taxon>Craniata</taxon>
        <taxon>Vertebrata</taxon>
        <taxon>Euteleostomi</taxon>
        <taxon>Actinopterygii</taxon>
        <taxon>Neopterygii</taxon>
        <taxon>Teleostei</taxon>
        <taxon>Neoteleostei</taxon>
        <taxon>Acanthomorphata</taxon>
        <taxon>Zeiogadaria</taxon>
        <taxon>Gadariae</taxon>
        <taxon>Gadiformes</taxon>
        <taxon>Gadoidei</taxon>
        <taxon>Merlucciidae</taxon>
        <taxon>Merluccius</taxon>
    </lineage>
</organism>
<comment type="caution">
    <text evidence="1">The sequence shown here is derived from an EMBL/GenBank/DDBJ whole genome shotgun (WGS) entry which is preliminary data.</text>
</comment>
<evidence type="ECO:0000313" key="1">
    <source>
        <dbReference type="EMBL" id="KAK0156097.1"/>
    </source>
</evidence>
<gene>
    <name evidence="1" type="ORF">N1851_000897</name>
</gene>
<name>A0AA47PDT4_MERPO</name>
<dbReference type="Proteomes" id="UP001174136">
    <property type="component" value="Unassembled WGS sequence"/>
</dbReference>
<accession>A0AA47PDT4</accession>